<sequence>MYSDSKIAAKLSCGRTKAAVIARNVLAPYAQEQLVSDLKTCDYFSVSSDASNIGNIKTYPYAVQFFSPEIGISKKLLDFYEDPYEPSKDIFNKIKSITEENELKMQQISAYSADNASVNYGKHNSVYQKLYDVNNHIKKANCNCHVINNCVKYALKAFSVDIESIVIKTFNEFSSSSTKTEKLKECFEFASVK</sequence>
<gene>
    <name evidence="1" type="ORF">CHILSU_LOCUS8587</name>
</gene>
<dbReference type="Proteomes" id="UP001153292">
    <property type="component" value="Chromosome 4"/>
</dbReference>
<organism evidence="1 2">
    <name type="scientific">Chilo suppressalis</name>
    <name type="common">Asiatic rice borer moth</name>
    <dbReference type="NCBI Taxonomy" id="168631"/>
    <lineage>
        <taxon>Eukaryota</taxon>
        <taxon>Metazoa</taxon>
        <taxon>Ecdysozoa</taxon>
        <taxon>Arthropoda</taxon>
        <taxon>Hexapoda</taxon>
        <taxon>Insecta</taxon>
        <taxon>Pterygota</taxon>
        <taxon>Neoptera</taxon>
        <taxon>Endopterygota</taxon>
        <taxon>Lepidoptera</taxon>
        <taxon>Glossata</taxon>
        <taxon>Ditrysia</taxon>
        <taxon>Pyraloidea</taxon>
        <taxon>Crambidae</taxon>
        <taxon>Crambinae</taxon>
        <taxon>Chilo</taxon>
    </lineage>
</organism>
<dbReference type="PANTHER" id="PTHR37162:SF1">
    <property type="entry name" value="BED-TYPE DOMAIN-CONTAINING PROTEIN"/>
    <property type="match status" value="1"/>
</dbReference>
<dbReference type="PANTHER" id="PTHR37162">
    <property type="entry name" value="HAT FAMILY DIMERISATION DOMAINCONTAINING PROTEIN-RELATED"/>
    <property type="match status" value="1"/>
</dbReference>
<name>A0ABN8BCH8_CHISP</name>
<evidence type="ECO:0000313" key="1">
    <source>
        <dbReference type="EMBL" id="CAH0405229.1"/>
    </source>
</evidence>
<keyword evidence="2" id="KW-1185">Reference proteome</keyword>
<evidence type="ECO:0000313" key="2">
    <source>
        <dbReference type="Proteomes" id="UP001153292"/>
    </source>
</evidence>
<reference evidence="1" key="1">
    <citation type="submission" date="2021-12" db="EMBL/GenBank/DDBJ databases">
        <authorList>
            <person name="King R."/>
        </authorList>
    </citation>
    <scope>NUCLEOTIDE SEQUENCE</scope>
</reference>
<accession>A0ABN8BCH8</accession>
<dbReference type="EMBL" id="OU963897">
    <property type="protein sequence ID" value="CAH0405229.1"/>
    <property type="molecule type" value="Genomic_DNA"/>
</dbReference>
<proteinExistence type="predicted"/>
<protein>
    <submittedName>
        <fullName evidence="1">Uncharacterized protein</fullName>
    </submittedName>
</protein>